<keyword evidence="4" id="KW-1185">Reference proteome</keyword>
<dbReference type="GO" id="GO:0071111">
    <property type="term" value="F:cyclic-guanylate-specific phosphodiesterase activity"/>
    <property type="evidence" value="ECO:0007669"/>
    <property type="project" value="InterPro"/>
</dbReference>
<dbReference type="SUPFAM" id="SSF54427">
    <property type="entry name" value="NTF2-like"/>
    <property type="match status" value="1"/>
</dbReference>
<feature type="domain" description="GGDEF" evidence="2">
    <location>
        <begin position="185"/>
        <end position="312"/>
    </location>
</feature>
<dbReference type="SUPFAM" id="SSF55073">
    <property type="entry name" value="Nucleotide cyclase"/>
    <property type="match status" value="1"/>
</dbReference>
<dbReference type="PANTHER" id="PTHR33121">
    <property type="entry name" value="CYCLIC DI-GMP PHOSPHODIESTERASE PDEF"/>
    <property type="match status" value="1"/>
</dbReference>
<organism evidence="3 4">
    <name type="scientific">Anaerovibrio slackiae</name>
    <dbReference type="NCBI Taxonomy" id="2652309"/>
    <lineage>
        <taxon>Bacteria</taxon>
        <taxon>Bacillati</taxon>
        <taxon>Bacillota</taxon>
        <taxon>Negativicutes</taxon>
        <taxon>Selenomonadales</taxon>
        <taxon>Selenomonadaceae</taxon>
        <taxon>Anaerovibrio</taxon>
    </lineage>
</organism>
<reference evidence="3 4" key="1">
    <citation type="submission" date="2019-08" db="EMBL/GenBank/DDBJ databases">
        <title>In-depth cultivation of the pig gut microbiome towards novel bacterial diversity and tailored functional studies.</title>
        <authorList>
            <person name="Wylensek D."/>
            <person name="Hitch T.C.A."/>
            <person name="Clavel T."/>
        </authorList>
    </citation>
    <scope>NUCLEOTIDE SEQUENCE [LARGE SCALE GENOMIC DNA]</scope>
    <source>
        <strain evidence="3 4">WCA-693-APC-5D-A</strain>
    </source>
</reference>
<feature type="domain" description="EAL" evidence="1">
    <location>
        <begin position="321"/>
        <end position="574"/>
    </location>
</feature>
<evidence type="ECO:0000259" key="2">
    <source>
        <dbReference type="PROSITE" id="PS50887"/>
    </source>
</evidence>
<evidence type="ECO:0000313" key="3">
    <source>
        <dbReference type="EMBL" id="MSU09479.1"/>
    </source>
</evidence>
<evidence type="ECO:0000259" key="1">
    <source>
        <dbReference type="PROSITE" id="PS50883"/>
    </source>
</evidence>
<dbReference type="Gene3D" id="3.20.20.450">
    <property type="entry name" value="EAL domain"/>
    <property type="match status" value="1"/>
</dbReference>
<sequence>MAGDIMGVVMNEDELIMLTKNIINDYLADGDLSGLTLLLAEDVVAYSHLHVNYVRGSWNVRQFLSRQYERLSPLEVMRCKYRYSPTDEGASVIVRMMLTCTRAKMLVFLTMTVMFRYNENDCPVITGIHIYRDYRHESTFRVLSDGHVGGRAAEYLNTYDELTGIYNKQAFYAKTKEMLLDNPDKHFDLLRINIERFKVLNDLFGEATGDKLLRYIGKFLKEINLPLCVSGRLYADNFVVCYEAGKGDSQRMVTIMQMMADSFALNHRTVLSFGLYRIDDKSLPVSVMCDRANMALWKAKGNFKTPYCEYDEDMRQQVLKEQKIINAMEMAIENKEFAIYLQPKYRLEDETIVGAEALVRWNSRDNGFISPGDFIPVFENNGFVYEVDKFIWEETCRYLRKWLDEGRAVKPVSVNVSRIDLYDPKLVDYLVALRGRYGIPARYLELEITESAYTEDPEQIISMTKHLRDAGFVILMDDFGSGYSSLNMLKDIQIDILKLDMGFLKSSDHSAKGGNILAAIMQMAHSLKMQTIAEGVETKEQVEFLKKIGCQCVQGFYFAKPMAVQDYEKLFLGD</sequence>
<dbReference type="InterPro" id="IPR035919">
    <property type="entry name" value="EAL_sf"/>
</dbReference>
<dbReference type="EMBL" id="VUNR01000024">
    <property type="protein sequence ID" value="MSU09479.1"/>
    <property type="molecule type" value="Genomic_DNA"/>
</dbReference>
<dbReference type="SMART" id="SM00052">
    <property type="entry name" value="EAL"/>
    <property type="match status" value="1"/>
</dbReference>
<dbReference type="InterPro" id="IPR032710">
    <property type="entry name" value="NTF2-like_dom_sf"/>
</dbReference>
<dbReference type="InterPro" id="IPR029787">
    <property type="entry name" value="Nucleotide_cyclase"/>
</dbReference>
<dbReference type="CDD" id="cd01948">
    <property type="entry name" value="EAL"/>
    <property type="match status" value="1"/>
</dbReference>
<protein>
    <submittedName>
        <fullName evidence="3">EAL domain-containing protein</fullName>
    </submittedName>
</protein>
<dbReference type="Gene3D" id="3.30.70.270">
    <property type="match status" value="1"/>
</dbReference>
<dbReference type="InterPro" id="IPR050706">
    <property type="entry name" value="Cyclic-di-GMP_PDE-like"/>
</dbReference>
<accession>A0A6I2UID6</accession>
<gene>
    <name evidence="3" type="ORF">FYJ84_10855</name>
</gene>
<dbReference type="AlphaFoldDB" id="A0A6I2UID6"/>
<evidence type="ECO:0000313" key="4">
    <source>
        <dbReference type="Proteomes" id="UP000433181"/>
    </source>
</evidence>
<dbReference type="NCBIfam" id="TIGR00254">
    <property type="entry name" value="GGDEF"/>
    <property type="match status" value="1"/>
</dbReference>
<dbReference type="Pfam" id="PF00990">
    <property type="entry name" value="GGDEF"/>
    <property type="match status" value="1"/>
</dbReference>
<dbReference type="InterPro" id="IPR001633">
    <property type="entry name" value="EAL_dom"/>
</dbReference>
<dbReference type="SUPFAM" id="SSF141868">
    <property type="entry name" value="EAL domain-like"/>
    <property type="match status" value="1"/>
</dbReference>
<dbReference type="Proteomes" id="UP000433181">
    <property type="component" value="Unassembled WGS sequence"/>
</dbReference>
<name>A0A6I2UID6_9FIRM</name>
<dbReference type="Pfam" id="PF00563">
    <property type="entry name" value="EAL"/>
    <property type="match status" value="1"/>
</dbReference>
<dbReference type="InterPro" id="IPR000160">
    <property type="entry name" value="GGDEF_dom"/>
</dbReference>
<comment type="caution">
    <text evidence="3">The sequence shown here is derived from an EMBL/GenBank/DDBJ whole genome shotgun (WGS) entry which is preliminary data.</text>
</comment>
<dbReference type="InterPro" id="IPR043128">
    <property type="entry name" value="Rev_trsase/Diguanyl_cyclase"/>
</dbReference>
<proteinExistence type="predicted"/>
<dbReference type="PROSITE" id="PS50887">
    <property type="entry name" value="GGDEF"/>
    <property type="match status" value="1"/>
</dbReference>
<dbReference type="SMART" id="SM00267">
    <property type="entry name" value="GGDEF"/>
    <property type="match status" value="1"/>
</dbReference>
<dbReference type="PROSITE" id="PS50883">
    <property type="entry name" value="EAL"/>
    <property type="match status" value="1"/>
</dbReference>
<dbReference type="PANTHER" id="PTHR33121:SF70">
    <property type="entry name" value="SIGNALING PROTEIN YKOW"/>
    <property type="match status" value="1"/>
</dbReference>